<evidence type="ECO:0000313" key="2">
    <source>
        <dbReference type="Proteomes" id="UP000187181"/>
    </source>
</evidence>
<dbReference type="Pfam" id="PF11964">
    <property type="entry name" value="SpoIIAA-like"/>
    <property type="match status" value="1"/>
</dbReference>
<protein>
    <submittedName>
        <fullName evidence="1">SpoIIAA-like</fullName>
    </submittedName>
</protein>
<sequence>MTTSLIPMLQLLEESRDELVAFRLAGSVDRHDYDVMLPILEEKIKQHGKIRVYAELHEAEEIALQALWEDLRFDFRHASDFSRVALVGNRHWLDWFTVMASPFTTAKVKYFEPTDRDKALDWVRSEDE</sequence>
<dbReference type="Proteomes" id="UP000187181">
    <property type="component" value="Unassembled WGS sequence"/>
</dbReference>
<dbReference type="Gene3D" id="3.40.50.10600">
    <property type="entry name" value="SpoIIaa-like domains"/>
    <property type="match status" value="1"/>
</dbReference>
<proteinExistence type="predicted"/>
<dbReference type="STRING" id="1317125.SAMN05444128_2637"/>
<evidence type="ECO:0000313" key="1">
    <source>
        <dbReference type="EMBL" id="SIT91630.1"/>
    </source>
</evidence>
<dbReference type="SUPFAM" id="SSF52091">
    <property type="entry name" value="SpoIIaa-like"/>
    <property type="match status" value="1"/>
</dbReference>
<name>A0A1R3XJ83_9BACT</name>
<dbReference type="InterPro" id="IPR021866">
    <property type="entry name" value="SpoIIAA-like"/>
</dbReference>
<reference evidence="2" key="1">
    <citation type="submission" date="2017-01" db="EMBL/GenBank/DDBJ databases">
        <authorList>
            <person name="Varghese N."/>
            <person name="Submissions S."/>
        </authorList>
    </citation>
    <scope>NUCLEOTIDE SEQUENCE [LARGE SCALE GENOMIC DNA]</scope>
    <source>
        <strain evidence="2">LP100</strain>
    </source>
</reference>
<dbReference type="InterPro" id="IPR036513">
    <property type="entry name" value="STAS_dom_sf"/>
</dbReference>
<dbReference type="EMBL" id="FTPP01000002">
    <property type="protein sequence ID" value="SIT91630.1"/>
    <property type="molecule type" value="Genomic_DNA"/>
</dbReference>
<dbReference type="AlphaFoldDB" id="A0A1R3XJ83"/>
<gene>
    <name evidence="1" type="ORF">SAMN05444128_2637</name>
</gene>
<accession>A0A1R3XJ83</accession>
<organism evidence="1 2">
    <name type="scientific">Pontibacter indicus</name>
    <dbReference type="NCBI Taxonomy" id="1317125"/>
    <lineage>
        <taxon>Bacteria</taxon>
        <taxon>Pseudomonadati</taxon>
        <taxon>Bacteroidota</taxon>
        <taxon>Cytophagia</taxon>
        <taxon>Cytophagales</taxon>
        <taxon>Hymenobacteraceae</taxon>
        <taxon>Pontibacter</taxon>
    </lineage>
</organism>
<dbReference type="InterPro" id="IPR038396">
    <property type="entry name" value="SpoIIAA-like_sf"/>
</dbReference>
<keyword evidence="2" id="KW-1185">Reference proteome</keyword>